<dbReference type="InterPro" id="IPR052356">
    <property type="entry name" value="Thiol_S-MT"/>
</dbReference>
<gene>
    <name evidence="3" type="ORF">AMET1_0333</name>
</gene>
<feature type="domain" description="Methyltransferase type 11" evidence="2">
    <location>
        <begin position="68"/>
        <end position="162"/>
    </location>
</feature>
<dbReference type="SUPFAM" id="SSF53335">
    <property type="entry name" value="S-adenosyl-L-methionine-dependent methyltransferases"/>
    <property type="match status" value="1"/>
</dbReference>
<dbReference type="PANTHER" id="PTHR45036">
    <property type="entry name" value="METHYLTRANSFERASE LIKE 7B"/>
    <property type="match status" value="1"/>
</dbReference>
<dbReference type="GO" id="GO:0032259">
    <property type="term" value="P:methylation"/>
    <property type="evidence" value="ECO:0007669"/>
    <property type="project" value="UniProtKB-KW"/>
</dbReference>
<accession>A0A1Y3GGX0</accession>
<keyword evidence="4" id="KW-1185">Reference proteome</keyword>
<keyword evidence="3" id="KW-0489">Methyltransferase</keyword>
<organism evidence="3 4">
    <name type="scientific">Methanonatronarchaeum thermophilum</name>
    <dbReference type="NCBI Taxonomy" id="1927129"/>
    <lineage>
        <taxon>Archaea</taxon>
        <taxon>Methanobacteriati</taxon>
        <taxon>Methanobacteriota</taxon>
        <taxon>Methanonatronarchaeia</taxon>
        <taxon>Methanonatronarchaeales</taxon>
        <taxon>Methanonatronarchaeaceae</taxon>
        <taxon>Methanonatronarchaeum</taxon>
    </lineage>
</organism>
<evidence type="ECO:0000256" key="1">
    <source>
        <dbReference type="SAM" id="Phobius"/>
    </source>
</evidence>
<evidence type="ECO:0000259" key="2">
    <source>
        <dbReference type="Pfam" id="PF08241"/>
    </source>
</evidence>
<protein>
    <submittedName>
        <fullName evidence="3">SAM-dependent methyltransferase</fullName>
    </submittedName>
</protein>
<comment type="caution">
    <text evidence="3">The sequence shown here is derived from an EMBL/GenBank/DDBJ whole genome shotgun (WGS) entry which is preliminary data.</text>
</comment>
<feature type="transmembrane region" description="Helical" evidence="1">
    <location>
        <begin position="6"/>
        <end position="25"/>
    </location>
</feature>
<reference evidence="3 4" key="1">
    <citation type="submission" date="2016-12" db="EMBL/GenBank/DDBJ databases">
        <title>Discovery of methanogenic haloarchaea.</title>
        <authorList>
            <person name="Sorokin D.Y."/>
            <person name="Makarova K.S."/>
            <person name="Abbas B."/>
            <person name="Ferrer M."/>
            <person name="Golyshin P.N."/>
        </authorList>
    </citation>
    <scope>NUCLEOTIDE SEQUENCE [LARGE SCALE GENOMIC DNA]</scope>
    <source>
        <strain evidence="3">AMET1</strain>
    </source>
</reference>
<dbReference type="EMBL" id="MRZU01000003">
    <property type="protein sequence ID" value="OUJ18685.1"/>
    <property type="molecule type" value="Genomic_DNA"/>
</dbReference>
<dbReference type="PANTHER" id="PTHR45036:SF1">
    <property type="entry name" value="METHYLTRANSFERASE LIKE 7A"/>
    <property type="match status" value="1"/>
</dbReference>
<sequence>MCVCGGFVWKINILDVLIIVIWLIMVSRTERGYDLVAPVYDFAESPFEVFYFRDMRKEILSMVSGRVLEVGVGTGRNVPFYPDGVEIVGIDFSENMLERARGKAVERGLSNARFIRMDARNMVFPDDCFDTVFSTFVFCACSDPVVAVREMVRVCKPSGRVLLLEHMGSTGLLGRLFIGFINPFMQVFLDEDLNKRWDVELRKEGFNIVKTRDVLGDYIKLIELEGTH</sequence>
<keyword evidence="1" id="KW-0472">Membrane</keyword>
<dbReference type="CDD" id="cd02440">
    <property type="entry name" value="AdoMet_MTases"/>
    <property type="match status" value="1"/>
</dbReference>
<dbReference type="AlphaFoldDB" id="A0A1Y3GGX0"/>
<dbReference type="GO" id="GO:0008757">
    <property type="term" value="F:S-adenosylmethionine-dependent methyltransferase activity"/>
    <property type="evidence" value="ECO:0007669"/>
    <property type="project" value="InterPro"/>
</dbReference>
<dbReference type="InterPro" id="IPR013216">
    <property type="entry name" value="Methyltransf_11"/>
</dbReference>
<dbReference type="Gene3D" id="3.40.50.150">
    <property type="entry name" value="Vaccinia Virus protein VP39"/>
    <property type="match status" value="1"/>
</dbReference>
<proteinExistence type="predicted"/>
<keyword evidence="3" id="KW-0808">Transferase</keyword>
<evidence type="ECO:0000313" key="4">
    <source>
        <dbReference type="Proteomes" id="UP000195137"/>
    </source>
</evidence>
<dbReference type="InterPro" id="IPR029063">
    <property type="entry name" value="SAM-dependent_MTases_sf"/>
</dbReference>
<dbReference type="Pfam" id="PF08241">
    <property type="entry name" value="Methyltransf_11"/>
    <property type="match status" value="1"/>
</dbReference>
<name>A0A1Y3GGX0_9EURY</name>
<keyword evidence="1" id="KW-0812">Transmembrane</keyword>
<evidence type="ECO:0000313" key="3">
    <source>
        <dbReference type="EMBL" id="OUJ18685.1"/>
    </source>
</evidence>
<keyword evidence="1" id="KW-1133">Transmembrane helix</keyword>
<dbReference type="Proteomes" id="UP000195137">
    <property type="component" value="Unassembled WGS sequence"/>
</dbReference>